<keyword evidence="1 4" id="KW-0689">Ribosomal protein</keyword>
<organism evidence="6 7">
    <name type="scientific">candidate division WWE3 bacterium</name>
    <dbReference type="NCBI Taxonomy" id="2053526"/>
    <lineage>
        <taxon>Bacteria</taxon>
        <taxon>Katanobacteria</taxon>
    </lineage>
</organism>
<dbReference type="GO" id="GO:0006412">
    <property type="term" value="P:translation"/>
    <property type="evidence" value="ECO:0007669"/>
    <property type="project" value="InterPro"/>
</dbReference>
<dbReference type="GO" id="GO:1990904">
    <property type="term" value="C:ribonucleoprotein complex"/>
    <property type="evidence" value="ECO:0007669"/>
    <property type="project" value="UniProtKB-KW"/>
</dbReference>
<feature type="compositionally biased region" description="Basic and acidic residues" evidence="5">
    <location>
        <begin position="102"/>
        <end position="115"/>
    </location>
</feature>
<dbReference type="GO" id="GO:0005737">
    <property type="term" value="C:cytoplasm"/>
    <property type="evidence" value="ECO:0007669"/>
    <property type="project" value="UniProtKB-ARBA"/>
</dbReference>
<feature type="compositionally biased region" description="Low complexity" evidence="5">
    <location>
        <begin position="116"/>
        <end position="125"/>
    </location>
</feature>
<evidence type="ECO:0000256" key="5">
    <source>
        <dbReference type="SAM" id="MobiDB-lite"/>
    </source>
</evidence>
<dbReference type="GO" id="GO:0019843">
    <property type="term" value="F:rRNA binding"/>
    <property type="evidence" value="ECO:0007669"/>
    <property type="project" value="UniProtKB-KW"/>
</dbReference>
<name>A0A7X9HGS9_UNCKA</name>
<dbReference type="Proteomes" id="UP000526033">
    <property type="component" value="Unassembled WGS sequence"/>
</dbReference>
<dbReference type="InterPro" id="IPR001787">
    <property type="entry name" value="Ribosomal_bL21"/>
</dbReference>
<keyword evidence="4" id="KW-0699">rRNA-binding</keyword>
<evidence type="ECO:0000313" key="6">
    <source>
        <dbReference type="EMBL" id="NMB69892.1"/>
    </source>
</evidence>
<accession>A0A7X9HGS9</accession>
<evidence type="ECO:0000256" key="1">
    <source>
        <dbReference type="ARBA" id="ARBA00022980"/>
    </source>
</evidence>
<evidence type="ECO:0000256" key="4">
    <source>
        <dbReference type="RuleBase" id="RU000562"/>
    </source>
</evidence>
<dbReference type="InterPro" id="IPR028909">
    <property type="entry name" value="bL21-like"/>
</dbReference>
<dbReference type="NCBIfam" id="TIGR00061">
    <property type="entry name" value="L21"/>
    <property type="match status" value="1"/>
</dbReference>
<dbReference type="Pfam" id="PF00829">
    <property type="entry name" value="Ribosomal_L21p"/>
    <property type="match status" value="1"/>
</dbReference>
<dbReference type="SUPFAM" id="SSF141091">
    <property type="entry name" value="L21p-like"/>
    <property type="match status" value="1"/>
</dbReference>
<evidence type="ECO:0000313" key="7">
    <source>
        <dbReference type="Proteomes" id="UP000526033"/>
    </source>
</evidence>
<dbReference type="InterPro" id="IPR036164">
    <property type="entry name" value="bL21-like_sf"/>
</dbReference>
<comment type="function">
    <text evidence="4">This protein binds to 23S rRNA in the presence of protein L20.</text>
</comment>
<gene>
    <name evidence="6" type="primary">rplU</name>
    <name evidence="6" type="ORF">GYA27_01670</name>
</gene>
<keyword evidence="4" id="KW-0694">RNA-binding</keyword>
<dbReference type="GO" id="GO:0003735">
    <property type="term" value="F:structural constituent of ribosome"/>
    <property type="evidence" value="ECO:0007669"/>
    <property type="project" value="InterPro"/>
</dbReference>
<dbReference type="GO" id="GO:0005840">
    <property type="term" value="C:ribosome"/>
    <property type="evidence" value="ECO:0007669"/>
    <property type="project" value="UniProtKB-KW"/>
</dbReference>
<proteinExistence type="inferred from homology"/>
<reference evidence="6 7" key="1">
    <citation type="journal article" date="2020" name="Biotechnol. Biofuels">
        <title>New insights from the biogas microbiome by comprehensive genome-resolved metagenomics of nearly 1600 species originating from multiple anaerobic digesters.</title>
        <authorList>
            <person name="Campanaro S."/>
            <person name="Treu L."/>
            <person name="Rodriguez-R L.M."/>
            <person name="Kovalovszki A."/>
            <person name="Ziels R.M."/>
            <person name="Maus I."/>
            <person name="Zhu X."/>
            <person name="Kougias P.G."/>
            <person name="Basile A."/>
            <person name="Luo G."/>
            <person name="Schluter A."/>
            <person name="Konstantinidis K.T."/>
            <person name="Angelidaki I."/>
        </authorList>
    </citation>
    <scope>NUCLEOTIDE SEQUENCE [LARGE SCALE GENOMIC DNA]</scope>
    <source>
        <strain evidence="6">AS27yjCOA_165</strain>
    </source>
</reference>
<comment type="caution">
    <text evidence="6">The sequence shown here is derived from an EMBL/GenBank/DDBJ whole genome shotgun (WGS) entry which is preliminary data.</text>
</comment>
<evidence type="ECO:0000256" key="3">
    <source>
        <dbReference type="ARBA" id="ARBA00035483"/>
    </source>
</evidence>
<protein>
    <recommendedName>
        <fullName evidence="3 4">50S ribosomal protein L21</fullName>
    </recommendedName>
</protein>
<dbReference type="AlphaFoldDB" id="A0A7X9HGS9"/>
<feature type="region of interest" description="Disordered" evidence="5">
    <location>
        <begin position="102"/>
        <end position="137"/>
    </location>
</feature>
<keyword evidence="2 4" id="KW-0687">Ribonucleoprotein</keyword>
<dbReference type="EMBL" id="JAAZNL010000016">
    <property type="protein sequence ID" value="NMB69892.1"/>
    <property type="molecule type" value="Genomic_DNA"/>
</dbReference>
<comment type="similarity">
    <text evidence="4">Belongs to the bacterial ribosomal protein bL21 family.</text>
</comment>
<evidence type="ECO:0000256" key="2">
    <source>
        <dbReference type="ARBA" id="ARBA00023274"/>
    </source>
</evidence>
<sequence>MKHAIISIGGKQFNIKENDLIQVPENTGLDPVVLLYTDGKTTQTGTPEIKDFHIKLDLVEEKMGKKVSVKRFKAKSRYKKNHGHRQGVVILKVVELGEAKKEEKVEKAEKNEKPASKSAAVSVKKVASKTKTVKEKK</sequence>